<feature type="compositionally biased region" description="Polar residues" evidence="7">
    <location>
        <begin position="1369"/>
        <end position="1379"/>
    </location>
</feature>
<organism evidence="10 11">
    <name type="scientific">Rhodotorula toruloides</name>
    <name type="common">Yeast</name>
    <name type="synonym">Rhodosporidium toruloides</name>
    <dbReference type="NCBI Taxonomy" id="5286"/>
    <lineage>
        <taxon>Eukaryota</taxon>
        <taxon>Fungi</taxon>
        <taxon>Dikarya</taxon>
        <taxon>Basidiomycota</taxon>
        <taxon>Pucciniomycotina</taxon>
        <taxon>Microbotryomycetes</taxon>
        <taxon>Sporidiobolales</taxon>
        <taxon>Sporidiobolaceae</taxon>
        <taxon>Rhodotorula</taxon>
    </lineage>
</organism>
<keyword evidence="3 6" id="KW-0653">Protein transport</keyword>
<evidence type="ECO:0000313" key="10">
    <source>
        <dbReference type="EMBL" id="GEM07406.1"/>
    </source>
</evidence>
<dbReference type="GO" id="GO:0000045">
    <property type="term" value="P:autophagosome assembly"/>
    <property type="evidence" value="ECO:0007669"/>
    <property type="project" value="UniProtKB-UniRule"/>
</dbReference>
<dbReference type="EMBL" id="BJWK01000003">
    <property type="protein sequence ID" value="GEM07406.1"/>
    <property type="molecule type" value="Genomic_DNA"/>
</dbReference>
<dbReference type="InterPro" id="IPR045326">
    <property type="entry name" value="ATG17-like_dom"/>
</dbReference>
<feature type="region of interest" description="Disordered" evidence="7">
    <location>
        <begin position="1207"/>
        <end position="1294"/>
    </location>
</feature>
<feature type="compositionally biased region" description="Basic and acidic residues" evidence="7">
    <location>
        <begin position="1063"/>
        <end position="1093"/>
    </location>
</feature>
<dbReference type="PANTHER" id="PTHR13222">
    <property type="entry name" value="RB1-INDUCIBLE COILED-COIL"/>
    <property type="match status" value="1"/>
</dbReference>
<gene>
    <name evidence="10" type="ORF">Rt10032_c03g1423</name>
</gene>
<dbReference type="GO" id="GO:0015031">
    <property type="term" value="P:protein transport"/>
    <property type="evidence" value="ECO:0007669"/>
    <property type="project" value="UniProtKB-KW"/>
</dbReference>
<evidence type="ECO:0000256" key="5">
    <source>
        <dbReference type="ARBA" id="ARBA00023054"/>
    </source>
</evidence>
<dbReference type="GO" id="GO:0034045">
    <property type="term" value="C:phagophore assembly site membrane"/>
    <property type="evidence" value="ECO:0007669"/>
    <property type="project" value="UniProtKB-SubCell"/>
</dbReference>
<evidence type="ECO:0000259" key="8">
    <source>
        <dbReference type="Pfam" id="PF04108"/>
    </source>
</evidence>
<accession>A0A511KBU4</accession>
<dbReference type="Pfam" id="PF04108">
    <property type="entry name" value="ATG17_like"/>
    <property type="match status" value="1"/>
</dbReference>
<feature type="region of interest" description="Disordered" evidence="7">
    <location>
        <begin position="1062"/>
        <end position="1096"/>
    </location>
</feature>
<evidence type="ECO:0000313" key="11">
    <source>
        <dbReference type="Proteomes" id="UP000321518"/>
    </source>
</evidence>
<evidence type="ECO:0000256" key="2">
    <source>
        <dbReference type="ARBA" id="ARBA00022448"/>
    </source>
</evidence>
<dbReference type="GO" id="GO:0000422">
    <property type="term" value="P:autophagy of mitochondrion"/>
    <property type="evidence" value="ECO:0007669"/>
    <property type="project" value="TreeGrafter"/>
</dbReference>
<comment type="caution">
    <text evidence="10">The sequence shown here is derived from an EMBL/GenBank/DDBJ whole genome shotgun (WGS) entry which is preliminary data.</text>
</comment>
<dbReference type="GO" id="GO:0034727">
    <property type="term" value="P:piecemeal microautophagy of the nucleus"/>
    <property type="evidence" value="ECO:0007669"/>
    <property type="project" value="TreeGrafter"/>
</dbReference>
<feature type="compositionally biased region" description="Basic and acidic residues" evidence="7">
    <location>
        <begin position="609"/>
        <end position="623"/>
    </location>
</feature>
<protein>
    <recommendedName>
        <fullName evidence="6">Autophagy-related protein 11</fullName>
    </recommendedName>
</protein>
<dbReference type="GO" id="GO:1990316">
    <property type="term" value="C:Atg1/ULK1 kinase complex"/>
    <property type="evidence" value="ECO:0007669"/>
    <property type="project" value="TreeGrafter"/>
</dbReference>
<feature type="compositionally biased region" description="Low complexity" evidence="7">
    <location>
        <begin position="1270"/>
        <end position="1284"/>
    </location>
</feature>
<feature type="region of interest" description="Disordered" evidence="7">
    <location>
        <begin position="609"/>
        <end position="637"/>
    </location>
</feature>
<dbReference type="GO" id="GO:0061709">
    <property type="term" value="P:reticulophagy"/>
    <property type="evidence" value="ECO:0007669"/>
    <property type="project" value="TreeGrafter"/>
</dbReference>
<evidence type="ECO:0000256" key="1">
    <source>
        <dbReference type="ARBA" id="ARBA00009729"/>
    </source>
</evidence>
<keyword evidence="2 6" id="KW-0813">Transport</keyword>
<comment type="subunit">
    <text evidence="6">Homodimer.</text>
</comment>
<dbReference type="GO" id="GO:0005774">
    <property type="term" value="C:vacuolar membrane"/>
    <property type="evidence" value="ECO:0007669"/>
    <property type="project" value="UniProtKB-SubCell"/>
</dbReference>
<evidence type="ECO:0000256" key="7">
    <source>
        <dbReference type="SAM" id="MobiDB-lite"/>
    </source>
</evidence>
<dbReference type="GO" id="GO:1903599">
    <property type="term" value="P:positive regulation of autophagy of mitochondrion"/>
    <property type="evidence" value="ECO:0007669"/>
    <property type="project" value="UniProtKB-UniRule"/>
</dbReference>
<evidence type="ECO:0000256" key="4">
    <source>
        <dbReference type="ARBA" id="ARBA00023006"/>
    </source>
</evidence>
<dbReference type="InterPro" id="IPR040040">
    <property type="entry name" value="ATG11"/>
</dbReference>
<dbReference type="InterPro" id="IPR019460">
    <property type="entry name" value="Atg11_C"/>
</dbReference>
<keyword evidence="6" id="KW-0472">Membrane</keyword>
<feature type="region of interest" description="Disordered" evidence="7">
    <location>
        <begin position="648"/>
        <end position="667"/>
    </location>
</feature>
<evidence type="ECO:0000256" key="3">
    <source>
        <dbReference type="ARBA" id="ARBA00022927"/>
    </source>
</evidence>
<feature type="domain" description="Autophagy protein ATG17-like" evidence="8">
    <location>
        <begin position="166"/>
        <end position="486"/>
    </location>
</feature>
<dbReference type="GO" id="GO:0034517">
    <property type="term" value="P:ribophagy"/>
    <property type="evidence" value="ECO:0007669"/>
    <property type="project" value="TreeGrafter"/>
</dbReference>
<comment type="function">
    <text evidence="6">Involved in cytoplasm to vacuole transport (Cvt), pexophagy, mitophagy and nucleophagy. Recruits mitochondria for their selective degradation via autophagy (mitophagy) during starvation. Works as scaffold proteins that recruit ATG proteins to the pre-autophagosome (PAS), the site of vesicle/autophagosome formation. Required for the Cvt vesicles completion.</text>
</comment>
<evidence type="ECO:0000259" key="9">
    <source>
        <dbReference type="Pfam" id="PF10377"/>
    </source>
</evidence>
<keyword evidence="6" id="KW-0926">Vacuole</keyword>
<comment type="similarity">
    <text evidence="1 6">Belongs to the ATG11 family.</text>
</comment>
<dbReference type="GO" id="GO:0019901">
    <property type="term" value="F:protein kinase binding"/>
    <property type="evidence" value="ECO:0007669"/>
    <property type="project" value="TreeGrafter"/>
</dbReference>
<feature type="compositionally biased region" description="Low complexity" evidence="7">
    <location>
        <begin position="1380"/>
        <end position="1399"/>
    </location>
</feature>
<feature type="compositionally biased region" description="Low complexity" evidence="7">
    <location>
        <begin position="1306"/>
        <end position="1353"/>
    </location>
</feature>
<feature type="region of interest" description="Disordered" evidence="7">
    <location>
        <begin position="1"/>
        <end position="22"/>
    </location>
</feature>
<comment type="subcellular location">
    <subcellularLocation>
        <location evidence="6">Preautophagosomal structure membrane</location>
        <topology evidence="6">Peripheral membrane protein</topology>
    </subcellularLocation>
    <subcellularLocation>
        <location evidence="6">Vacuole membrane</location>
        <topology evidence="6">Peripheral membrane protein</topology>
    </subcellularLocation>
    <text evidence="6">During pexophagy, accumulates in the vacuolar membrane region, where the peroxisomes contact the vacuole.</text>
</comment>
<feature type="compositionally biased region" description="Low complexity" evidence="7">
    <location>
        <begin position="1412"/>
        <end position="1436"/>
    </location>
</feature>
<keyword evidence="5" id="KW-0175">Coiled coil</keyword>
<feature type="region of interest" description="Disordered" evidence="7">
    <location>
        <begin position="1306"/>
        <end position="1481"/>
    </location>
</feature>
<feature type="domain" description="Autophagy-related protein 11 C-terminal" evidence="9">
    <location>
        <begin position="931"/>
        <end position="1057"/>
    </location>
</feature>
<dbReference type="PANTHER" id="PTHR13222:SF1">
    <property type="entry name" value="RB1-INDUCIBLE COILED-COIL PROTEIN 1"/>
    <property type="match status" value="1"/>
</dbReference>
<dbReference type="Proteomes" id="UP000321518">
    <property type="component" value="Unassembled WGS sequence"/>
</dbReference>
<name>A0A511KBU4_RHOTO</name>
<keyword evidence="4 6" id="KW-0072">Autophagy</keyword>
<proteinExistence type="inferred from homology"/>
<dbReference type="Pfam" id="PF10377">
    <property type="entry name" value="ATG11"/>
    <property type="match status" value="1"/>
</dbReference>
<sequence>MLSRSNSRQEHDERHEQPRQPSLFVVRSSDGAEFGLLPEDFRDVTTLDELKYNCLSPLLSIPPECLILMNEEGAPLNRDEAVQHLALLANTPASSAVLTPRPEGAGSTTSVRGMQTGVKRIYVFDREHLDADPEEVAAALVVTEEAVLTEPPLNPEDPLHSHRSLSLHNLQTLHALISAIQLQHASLALALSNLYRVNTGTASSFSLFLESAQPTMERYEALLTGWEESMDAVGKVAIVAGLLMRHASSGSFGHAREGSTSSVPQPEKQRYLGDYVSTDKMLAVRDGCAKVLAELKLRSEALRATLDGVVAGTEAVQADLEATKLEMQDLEACQHDAEQGHMRIEELVHAGQEMSDPDLRASCFEELSVCDAEHRDRIRFLVERKNAMTRYLLNEMQKISTLQSDIATMPAELGALDHDLRTRTDNFKHLARLEGLIPAYVATVAEVVRRREYARLLSGQSEKLSSTFSPLSTRERERRVRYRQDYFGKLPWEVRGLGSGTDERLPEMALDVISKDEGLPELEKDALDKLANSFRELDDALAGTPNRENPIRKARALLATLITNIESLSQEFEQISLNQPPPRPPSVDVARIAELEAQLRQLADMNDSLSRELQTERSAREEEVAQLDSRASSAENARTALQRRLDTLERDKSSIEQSHRAASSRSEDLELRINAEFRRSEALERDLASVRAAEDELKKQCTALDQSHTRLQGELGTLRLELDRARATIAEQEAKLLAAEESQRQLTLAIAEKDRLLRDHRSEAELDRAVLEKEAEEAQKGTQAKEQELEDVRRHGRLLEEAIDGLKEQIGRWEKVAQAKEDDLVDIRKAVDDVKAEKERALVDAEKDLRRMTDLARGAVTLAGRLRDENDKITAILNTPPPAKADGGSSEVDKAAVDAFVPAIPALDYASGNLDELLIELEKYNHDTLTDAVKNKVDSLTSVTKKWVKEAKAYRERAHRAASGANDKIAFRNFAKGDLALFLPTRNSAVPVWAAFNVSFPHHFLSASGVIAEQMKTREWIVARITSLTEKVVDPKDPTTNPYLLAAGTKYYTLEVEPWSSKESSRARRHSAPDRGKAVEKKSNGKESRRGAELEILPSRSMSVTAAESAILVDKPAATAASVPSIRRSVSDGIPLPPNATALARSEFTIPEADEDPQLDLRTPSPQGAPVSQLTLRDETQFASPFASPSGIARALARSASTSPKAVRSAPFVPSAPATPNPFPNSSTPAADSPLRQRSGTPPVTDYDPSHTASGAAPAFLPTSGKKPLSSAGSASGSTSASNSPRYIRPASRGSALVGRNEWARASPAVVSGSPASTTTSSPSAAARPRSVSSGSSILSSSVHRRAASSAFSGVSPPPLPGAKAPSTAEAQLTNSRWNLLQDDLSSPSPSSQLQPVSQKATVGRKTTQGWPNTAPSNGSPSSTSPPAGSPRRASTLGTPGGSASILEVITGRKASSSPRKESSISGAEGEMRKLLGQPLL</sequence>
<reference evidence="10 11" key="1">
    <citation type="submission" date="2019-07" db="EMBL/GenBank/DDBJ databases">
        <title>Rhodotorula toruloides NBRC10032 genome sequencing.</title>
        <authorList>
            <person name="Shida Y."/>
            <person name="Takaku H."/>
            <person name="Ogasawara W."/>
            <person name="Mori K."/>
        </authorList>
    </citation>
    <scope>NUCLEOTIDE SEQUENCE [LARGE SCALE GENOMIC DNA]</scope>
    <source>
        <strain evidence="10 11">NBRC10032</strain>
    </source>
</reference>
<dbReference type="OrthoDB" id="447953at2759"/>
<dbReference type="GO" id="GO:0060090">
    <property type="term" value="F:molecular adaptor activity"/>
    <property type="evidence" value="ECO:0007669"/>
    <property type="project" value="TreeGrafter"/>
</dbReference>
<evidence type="ECO:0000256" key="6">
    <source>
        <dbReference type="RuleBase" id="RU367075"/>
    </source>
</evidence>
<feature type="compositionally biased region" description="Polar residues" evidence="7">
    <location>
        <begin position="1224"/>
        <end position="1242"/>
    </location>
</feature>
<feature type="compositionally biased region" description="Basic and acidic residues" evidence="7">
    <location>
        <begin position="7"/>
        <end position="18"/>
    </location>
</feature>